<comment type="caution">
    <text evidence="1">The sequence shown here is derived from an EMBL/GenBank/DDBJ whole genome shotgun (WGS) entry which is preliminary data.</text>
</comment>
<dbReference type="Proteomes" id="UP001606210">
    <property type="component" value="Unassembled WGS sequence"/>
</dbReference>
<reference evidence="1 2" key="1">
    <citation type="submission" date="2024-08" db="EMBL/GenBank/DDBJ databases">
        <authorList>
            <person name="Lu H."/>
        </authorList>
    </citation>
    <scope>NUCLEOTIDE SEQUENCE [LARGE SCALE GENOMIC DNA]</scope>
    <source>
        <strain evidence="1 2">LYH14W</strain>
    </source>
</reference>
<protein>
    <recommendedName>
        <fullName evidence="3">Restriction endonuclease type IV Mrr domain-containing protein</fullName>
    </recommendedName>
</protein>
<proteinExistence type="predicted"/>
<evidence type="ECO:0008006" key="3">
    <source>
        <dbReference type="Google" id="ProtNLM"/>
    </source>
</evidence>
<name>A0ABW7EX41_9BURK</name>
<dbReference type="EMBL" id="JBIGHV010000001">
    <property type="protein sequence ID" value="MFG6428928.1"/>
    <property type="molecule type" value="Genomic_DNA"/>
</dbReference>
<organism evidence="1 2">
    <name type="scientific">Pelomonas parva</name>
    <dbReference type="NCBI Taxonomy" id="3299032"/>
    <lineage>
        <taxon>Bacteria</taxon>
        <taxon>Pseudomonadati</taxon>
        <taxon>Pseudomonadota</taxon>
        <taxon>Betaproteobacteria</taxon>
        <taxon>Burkholderiales</taxon>
        <taxon>Sphaerotilaceae</taxon>
        <taxon>Roseateles</taxon>
    </lineage>
</organism>
<dbReference type="RefSeq" id="WP_394475949.1">
    <property type="nucleotide sequence ID" value="NZ_JBIGHV010000001.1"/>
</dbReference>
<gene>
    <name evidence="1" type="ORF">ACG00Y_03340</name>
</gene>
<keyword evidence="2" id="KW-1185">Reference proteome</keyword>
<evidence type="ECO:0000313" key="2">
    <source>
        <dbReference type="Proteomes" id="UP001606210"/>
    </source>
</evidence>
<evidence type="ECO:0000313" key="1">
    <source>
        <dbReference type="EMBL" id="MFG6428928.1"/>
    </source>
</evidence>
<sequence>MEHIAPLLQTILWVALAGGIVWRFHRPIYDLLTALGRRVDAGSTIKAGPFELSEQLKPQDPVKVEAKLTNEIKEATPPPKLSVDSEHLEPSNLARITKSRFLQAEDLVLRAIQTEYGSPINRQVTAGRDDGFDGIFLSSGRVSVVEVKYVSRGGPGHRFQESITRLTQSVRTYGWPDAQIILALVFEDAEQVGRTRELLVAMFAKNPVPVVVRCYSLSELRSLFGIEDAGGAG</sequence>
<accession>A0ABW7EX41</accession>